<dbReference type="OrthoDB" id="9794445at2"/>
<gene>
    <name evidence="4" type="ORF">AWB78_00343</name>
</gene>
<dbReference type="InterPro" id="IPR050300">
    <property type="entry name" value="GDXG_lipolytic_enzyme"/>
</dbReference>
<evidence type="ECO:0000259" key="3">
    <source>
        <dbReference type="Pfam" id="PF07859"/>
    </source>
</evidence>
<dbReference type="Proteomes" id="UP000071859">
    <property type="component" value="Unassembled WGS sequence"/>
</dbReference>
<accession>A0A157ZAR7</accession>
<name>A0A157ZAR7_9BURK</name>
<proteinExistence type="inferred from homology"/>
<dbReference type="GO" id="GO:0016787">
    <property type="term" value="F:hydrolase activity"/>
    <property type="evidence" value="ECO:0007669"/>
    <property type="project" value="UniProtKB-KW"/>
</dbReference>
<dbReference type="InterPro" id="IPR029058">
    <property type="entry name" value="AB_hydrolase_fold"/>
</dbReference>
<reference evidence="4" key="1">
    <citation type="submission" date="2016-01" db="EMBL/GenBank/DDBJ databases">
        <authorList>
            <person name="Peeters C."/>
        </authorList>
    </citation>
    <scope>NUCLEOTIDE SEQUENCE</scope>
    <source>
        <strain evidence="4">LMG 29321</strain>
    </source>
</reference>
<evidence type="ECO:0000313" key="4">
    <source>
        <dbReference type="EMBL" id="SAK42614.1"/>
    </source>
</evidence>
<keyword evidence="2" id="KW-0378">Hydrolase</keyword>
<protein>
    <submittedName>
        <fullName evidence="4">Esterase/lipase</fullName>
    </submittedName>
</protein>
<evidence type="ECO:0000256" key="2">
    <source>
        <dbReference type="ARBA" id="ARBA00022801"/>
    </source>
</evidence>
<evidence type="ECO:0000313" key="5">
    <source>
        <dbReference type="Proteomes" id="UP000071859"/>
    </source>
</evidence>
<dbReference type="PROSITE" id="PS01173">
    <property type="entry name" value="LIPASE_GDXG_HIS"/>
    <property type="match status" value="1"/>
</dbReference>
<dbReference type="RefSeq" id="WP_062601605.1">
    <property type="nucleotide sequence ID" value="NZ_FCOX02000001.1"/>
</dbReference>
<keyword evidence="5" id="KW-1185">Reference proteome</keyword>
<dbReference type="AlphaFoldDB" id="A0A157ZAR7"/>
<comment type="caution">
    <text evidence="4">The sequence shown here is derived from an EMBL/GenBank/DDBJ whole genome shotgun (WGS) entry which is preliminary data.</text>
</comment>
<dbReference type="Pfam" id="PF07859">
    <property type="entry name" value="Abhydrolase_3"/>
    <property type="match status" value="1"/>
</dbReference>
<comment type="similarity">
    <text evidence="1">Belongs to the 'GDXG' lipolytic enzyme family.</text>
</comment>
<dbReference type="PANTHER" id="PTHR48081">
    <property type="entry name" value="AB HYDROLASE SUPERFAMILY PROTEIN C4A8.06C"/>
    <property type="match status" value="1"/>
</dbReference>
<dbReference type="InterPro" id="IPR013094">
    <property type="entry name" value="AB_hydrolase_3"/>
</dbReference>
<sequence length="315" mass="34373">MTIDAALLRYYRAVDEAFPALGSDADARAVRDRFSNVAKAYARDRGDAVTAENIEIPLEGRTLGARVYKPKAAPGPLPLLVYFHGGGWVVGDLDTHDGLVERLAQDSQCAVVSVDYRLAPEHPFPAPCEDALDALIWLAEHRSRLGFATDRLAVGGDSAGAHLSVVAARGANQRVAGLVSLQLLLYPVMRRQFESPSCIANANGPGLTNAEMKWYWTQFLSGATPHEHDARAFPLSEPFERTPAPALVVAAAYDPLYDDAIELKRFLEANGGRVEMIDARNMTHGFGRMHAQSEVALGWLRDIGERTGELVRAER</sequence>
<dbReference type="InterPro" id="IPR002168">
    <property type="entry name" value="Lipase_GDXG_HIS_AS"/>
</dbReference>
<dbReference type="Gene3D" id="3.40.50.1820">
    <property type="entry name" value="alpha/beta hydrolase"/>
    <property type="match status" value="1"/>
</dbReference>
<dbReference type="SUPFAM" id="SSF53474">
    <property type="entry name" value="alpha/beta-Hydrolases"/>
    <property type="match status" value="1"/>
</dbReference>
<dbReference type="EMBL" id="FCOX02000001">
    <property type="protein sequence ID" value="SAK42614.1"/>
    <property type="molecule type" value="Genomic_DNA"/>
</dbReference>
<dbReference type="PANTHER" id="PTHR48081:SF8">
    <property type="entry name" value="ALPHA_BETA HYDROLASE FOLD-3 DOMAIN-CONTAINING PROTEIN-RELATED"/>
    <property type="match status" value="1"/>
</dbReference>
<evidence type="ECO:0000256" key="1">
    <source>
        <dbReference type="ARBA" id="ARBA00010515"/>
    </source>
</evidence>
<organism evidence="4 5">
    <name type="scientific">Caballeronia calidae</name>
    <dbReference type="NCBI Taxonomy" id="1777139"/>
    <lineage>
        <taxon>Bacteria</taxon>
        <taxon>Pseudomonadati</taxon>
        <taxon>Pseudomonadota</taxon>
        <taxon>Betaproteobacteria</taxon>
        <taxon>Burkholderiales</taxon>
        <taxon>Burkholderiaceae</taxon>
        <taxon>Caballeronia</taxon>
    </lineage>
</organism>
<feature type="domain" description="Alpha/beta hydrolase fold-3" evidence="3">
    <location>
        <begin position="80"/>
        <end position="286"/>
    </location>
</feature>